<evidence type="ECO:0000256" key="3">
    <source>
        <dbReference type="ARBA" id="ARBA00022603"/>
    </source>
</evidence>
<evidence type="ECO:0000256" key="1">
    <source>
        <dbReference type="ARBA" id="ARBA00022490"/>
    </source>
</evidence>
<keyword evidence="6 7" id="KW-0694">RNA-binding</keyword>
<dbReference type="GO" id="GO:0052908">
    <property type="term" value="F:16S rRNA (adenine(1518)-N(6)/adenine(1519)-N(6))-dimethyltransferase activity"/>
    <property type="evidence" value="ECO:0007669"/>
    <property type="project" value="UniProtKB-EC"/>
</dbReference>
<evidence type="ECO:0000256" key="4">
    <source>
        <dbReference type="ARBA" id="ARBA00022679"/>
    </source>
</evidence>
<dbReference type="InterPro" id="IPR011530">
    <property type="entry name" value="rRNA_adenine_dimethylase"/>
</dbReference>
<evidence type="ECO:0000313" key="11">
    <source>
        <dbReference type="Proteomes" id="UP000008457"/>
    </source>
</evidence>
<dbReference type="Pfam" id="PF00398">
    <property type="entry name" value="RrnaAD"/>
    <property type="match status" value="1"/>
</dbReference>
<comment type="subcellular location">
    <subcellularLocation>
        <location evidence="7">Cytoplasm</location>
    </subcellularLocation>
</comment>
<dbReference type="Gene3D" id="3.40.50.150">
    <property type="entry name" value="Vaccinia Virus protein VP39"/>
    <property type="match status" value="1"/>
</dbReference>
<dbReference type="PROSITE" id="PS01131">
    <property type="entry name" value="RRNA_A_DIMETH"/>
    <property type="match status" value="1"/>
</dbReference>
<dbReference type="InterPro" id="IPR020596">
    <property type="entry name" value="rRNA_Ade_Mease_Trfase_CS"/>
</dbReference>
<dbReference type="GO" id="GO:0005829">
    <property type="term" value="C:cytosol"/>
    <property type="evidence" value="ECO:0007669"/>
    <property type="project" value="TreeGrafter"/>
</dbReference>
<dbReference type="EMBL" id="CP002360">
    <property type="protein sequence ID" value="AEE97117.1"/>
    <property type="molecule type" value="Genomic_DNA"/>
</dbReference>
<keyword evidence="5 7" id="KW-0949">S-adenosyl-L-methionine</keyword>
<dbReference type="PROSITE" id="PS51689">
    <property type="entry name" value="SAM_RNA_A_N6_MT"/>
    <property type="match status" value="1"/>
</dbReference>
<keyword evidence="11" id="KW-1185">Reference proteome</keyword>
<feature type="binding site" evidence="7 8">
    <location>
        <position position="58"/>
    </location>
    <ligand>
        <name>S-adenosyl-L-methionine</name>
        <dbReference type="ChEBI" id="CHEBI:59789"/>
    </ligand>
</feature>
<proteinExistence type="inferred from homology"/>
<keyword evidence="3 7" id="KW-0489">Methyltransferase</keyword>
<dbReference type="RefSeq" id="WP_013781545.1">
    <property type="nucleotide sequence ID" value="NC_015520.1"/>
</dbReference>
<dbReference type="NCBIfam" id="TIGR00755">
    <property type="entry name" value="ksgA"/>
    <property type="match status" value="1"/>
</dbReference>
<gene>
    <name evidence="7" type="primary">rsmA</name>
    <name evidence="7" type="synonym">ksgA</name>
    <name evidence="10" type="ordered locus">Mahau_1941</name>
</gene>
<organism evidence="10 11">
    <name type="scientific">Mahella australiensis (strain DSM 15567 / CIP 107919 / 50-1 BON)</name>
    <dbReference type="NCBI Taxonomy" id="697281"/>
    <lineage>
        <taxon>Bacteria</taxon>
        <taxon>Bacillati</taxon>
        <taxon>Bacillota</taxon>
        <taxon>Clostridia</taxon>
        <taxon>Thermoanaerobacterales</taxon>
        <taxon>Thermoanaerobacterales Family IV. Incertae Sedis</taxon>
        <taxon>Mahella</taxon>
    </lineage>
</organism>
<feature type="binding site" evidence="7 8">
    <location>
        <position position="128"/>
    </location>
    <ligand>
        <name>S-adenosyl-L-methionine</name>
        <dbReference type="ChEBI" id="CHEBI:59789"/>
    </ligand>
</feature>
<dbReference type="Gene3D" id="1.10.8.100">
    <property type="entry name" value="Ribosomal RNA adenine dimethylase-like, domain 2"/>
    <property type="match status" value="1"/>
</dbReference>
<dbReference type="HAMAP" id="MF_00607">
    <property type="entry name" value="16SrRNA_methyltr_A"/>
    <property type="match status" value="1"/>
</dbReference>
<dbReference type="PANTHER" id="PTHR11727:SF7">
    <property type="entry name" value="DIMETHYLADENOSINE TRANSFERASE-RELATED"/>
    <property type="match status" value="1"/>
</dbReference>
<name>F4A1R7_MAHA5</name>
<accession>F4A1R7</accession>
<evidence type="ECO:0000256" key="8">
    <source>
        <dbReference type="PROSITE-ProRule" id="PRU01026"/>
    </source>
</evidence>
<keyword evidence="4 7" id="KW-0808">Transferase</keyword>
<feature type="binding site" evidence="7 8">
    <location>
        <position position="79"/>
    </location>
    <ligand>
        <name>S-adenosyl-L-methionine</name>
        <dbReference type="ChEBI" id="CHEBI:59789"/>
    </ligand>
</feature>
<dbReference type="InterPro" id="IPR029063">
    <property type="entry name" value="SAM-dependent_MTases_sf"/>
</dbReference>
<evidence type="ECO:0000256" key="2">
    <source>
        <dbReference type="ARBA" id="ARBA00022552"/>
    </source>
</evidence>
<dbReference type="STRING" id="697281.Mahau_1941"/>
<dbReference type="PANTHER" id="PTHR11727">
    <property type="entry name" value="DIMETHYLADENOSINE TRANSFERASE"/>
    <property type="match status" value="1"/>
</dbReference>
<dbReference type="FunFam" id="3.40.50.150:FF:000023">
    <property type="entry name" value="Ribosomal RNA small subunit methyltransferase A"/>
    <property type="match status" value="1"/>
</dbReference>
<dbReference type="OrthoDB" id="9814755at2"/>
<dbReference type="InterPro" id="IPR020598">
    <property type="entry name" value="rRNA_Ade_methylase_Trfase_N"/>
</dbReference>
<dbReference type="AlphaFoldDB" id="F4A1R7"/>
<dbReference type="HOGENOM" id="CLU_041220_0_0_9"/>
<dbReference type="GO" id="GO:0003723">
    <property type="term" value="F:RNA binding"/>
    <property type="evidence" value="ECO:0007669"/>
    <property type="project" value="UniProtKB-UniRule"/>
</dbReference>
<evidence type="ECO:0000256" key="6">
    <source>
        <dbReference type="ARBA" id="ARBA00022884"/>
    </source>
</evidence>
<dbReference type="SUPFAM" id="SSF53335">
    <property type="entry name" value="S-adenosyl-L-methionine-dependent methyltransferases"/>
    <property type="match status" value="1"/>
</dbReference>
<protein>
    <recommendedName>
        <fullName evidence="7">Ribosomal RNA small subunit methyltransferase A</fullName>
        <ecNumber evidence="7">2.1.1.182</ecNumber>
    </recommendedName>
    <alternativeName>
        <fullName evidence="7">16S rRNA (adenine(1518)-N(6)/adenine(1519)-N(6))-dimethyltransferase</fullName>
    </alternativeName>
    <alternativeName>
        <fullName evidence="7">16S rRNA dimethyladenosine transferase</fullName>
    </alternativeName>
    <alternativeName>
        <fullName evidence="7">16S rRNA dimethylase</fullName>
    </alternativeName>
    <alternativeName>
        <fullName evidence="7">S-adenosylmethionine-6-N', N'-adenosyl(rRNA) dimethyltransferase</fullName>
    </alternativeName>
</protein>
<dbReference type="KEGG" id="mas:Mahau_1941"/>
<dbReference type="InterPro" id="IPR001737">
    <property type="entry name" value="KsgA/Erm"/>
</dbReference>
<reference evidence="11" key="1">
    <citation type="submission" date="2010-11" db="EMBL/GenBank/DDBJ databases">
        <title>The complete genome of Mahella australiensis DSM 15567.</title>
        <authorList>
            <consortium name="US DOE Joint Genome Institute (JGI-PGF)"/>
            <person name="Lucas S."/>
            <person name="Copeland A."/>
            <person name="Lapidus A."/>
            <person name="Bruce D."/>
            <person name="Goodwin L."/>
            <person name="Pitluck S."/>
            <person name="Kyrpides N."/>
            <person name="Mavromatis K."/>
            <person name="Pagani I."/>
            <person name="Ivanova N."/>
            <person name="Teshima H."/>
            <person name="Brettin T."/>
            <person name="Detter J.C."/>
            <person name="Han C."/>
            <person name="Tapia R."/>
            <person name="Land M."/>
            <person name="Hauser L."/>
            <person name="Markowitz V."/>
            <person name="Cheng J.-F."/>
            <person name="Hugenholtz P."/>
            <person name="Woyke T."/>
            <person name="Wu D."/>
            <person name="Spring S."/>
            <person name="Pukall R."/>
            <person name="Steenblock K."/>
            <person name="Schneider S."/>
            <person name="Klenk H.-P."/>
            <person name="Eisen J.A."/>
        </authorList>
    </citation>
    <scope>NUCLEOTIDE SEQUENCE [LARGE SCALE GENOMIC DNA]</scope>
    <source>
        <strain evidence="11">DSM 15567 / CIP 107919 / 50-1 BON</strain>
    </source>
</reference>
<sequence>MDKTKDLSSKSAVQRLIDRYNFKPNKAMGQNFLINKEALNAIVNGADISAEDEVLEIGPGLGTLTLKLSERAAHVTAVEVDKRIIPLLKQTLQDVGNVSIIEGDFLNPMVAEEIKECLAGKSAIVVANLPYYITTPVLMDIIENYIMIKRAVLMMQKEVAYRVVAQPGSRLSGSVKDYGVLSISVQYYMDPQILLEVPRSDFLPSPDVDSAVVRLDRRDKPAVDVQDERMFFSLVKAAFGQRRKTLFNALAGGLGYPLGKDGLKRVLERAHIDGNRRAETLSLQEFADIANELFYTINS</sequence>
<feature type="domain" description="Ribosomal RNA adenine methylase transferase N-terminal" evidence="9">
    <location>
        <begin position="38"/>
        <end position="219"/>
    </location>
</feature>
<reference evidence="10 11" key="2">
    <citation type="journal article" date="2011" name="Stand. Genomic Sci.">
        <title>Complete genome sequence of Mahella australiensis type strain (50-1 BON).</title>
        <authorList>
            <person name="Sikorski J."/>
            <person name="Teshima H."/>
            <person name="Nolan M."/>
            <person name="Lucas S."/>
            <person name="Hammon N."/>
            <person name="Deshpande S."/>
            <person name="Cheng J.F."/>
            <person name="Pitluck S."/>
            <person name="Liolios K."/>
            <person name="Pagani I."/>
            <person name="Ivanova N."/>
            <person name="Huntemann M."/>
            <person name="Mavromatis K."/>
            <person name="Ovchinikova G."/>
            <person name="Pati A."/>
            <person name="Tapia R."/>
            <person name="Han C."/>
            <person name="Goodwin L."/>
            <person name="Chen A."/>
            <person name="Palaniappan K."/>
            <person name="Land M."/>
            <person name="Hauser L."/>
            <person name="Ngatchou-Djao O.D."/>
            <person name="Rohde M."/>
            <person name="Pukall R."/>
            <person name="Spring S."/>
            <person name="Abt B."/>
            <person name="Goker M."/>
            <person name="Detter J.C."/>
            <person name="Woyke T."/>
            <person name="Bristow J."/>
            <person name="Markowitz V."/>
            <person name="Hugenholtz P."/>
            <person name="Eisen J.A."/>
            <person name="Kyrpides N.C."/>
            <person name="Klenk H.P."/>
            <person name="Lapidus A."/>
        </authorList>
    </citation>
    <scope>NUCLEOTIDE SEQUENCE [LARGE SCALE GENOMIC DNA]</scope>
    <source>
        <strain evidence="11">DSM 15567 / CIP 107919 / 50-1 BON</strain>
    </source>
</reference>
<comment type="function">
    <text evidence="7">Specifically dimethylates two adjacent adenosines (A1518 and A1519) in the loop of a conserved hairpin near the 3'-end of 16S rRNA in the 30S particle. May play a critical role in biogenesis of 30S subunits.</text>
</comment>
<comment type="catalytic activity">
    <reaction evidence="7">
        <text>adenosine(1518)/adenosine(1519) in 16S rRNA + 4 S-adenosyl-L-methionine = N(6)-dimethyladenosine(1518)/N(6)-dimethyladenosine(1519) in 16S rRNA + 4 S-adenosyl-L-homocysteine + 4 H(+)</text>
        <dbReference type="Rhea" id="RHEA:19609"/>
        <dbReference type="Rhea" id="RHEA-COMP:10232"/>
        <dbReference type="Rhea" id="RHEA-COMP:10233"/>
        <dbReference type="ChEBI" id="CHEBI:15378"/>
        <dbReference type="ChEBI" id="CHEBI:57856"/>
        <dbReference type="ChEBI" id="CHEBI:59789"/>
        <dbReference type="ChEBI" id="CHEBI:74411"/>
        <dbReference type="ChEBI" id="CHEBI:74493"/>
        <dbReference type="EC" id="2.1.1.182"/>
    </reaction>
</comment>
<evidence type="ECO:0000256" key="5">
    <source>
        <dbReference type="ARBA" id="ARBA00022691"/>
    </source>
</evidence>
<dbReference type="InterPro" id="IPR023165">
    <property type="entry name" value="rRNA_Ade_diMease-like_C"/>
</dbReference>
<evidence type="ECO:0000313" key="10">
    <source>
        <dbReference type="EMBL" id="AEE97117.1"/>
    </source>
</evidence>
<evidence type="ECO:0000259" key="9">
    <source>
        <dbReference type="SMART" id="SM00650"/>
    </source>
</evidence>
<feature type="binding site" evidence="7 8">
    <location>
        <position position="104"/>
    </location>
    <ligand>
        <name>S-adenosyl-L-methionine</name>
        <dbReference type="ChEBI" id="CHEBI:59789"/>
    </ligand>
</feature>
<evidence type="ECO:0000256" key="7">
    <source>
        <dbReference type="HAMAP-Rule" id="MF_00607"/>
    </source>
</evidence>
<comment type="similarity">
    <text evidence="7">Belongs to the class I-like SAM-binding methyltransferase superfamily. rRNA adenine N(6)-methyltransferase family. RsmA subfamily.</text>
</comment>
<dbReference type="eggNOG" id="COG0030">
    <property type="taxonomic scope" value="Bacteria"/>
</dbReference>
<keyword evidence="1 7" id="KW-0963">Cytoplasm</keyword>
<dbReference type="SMART" id="SM00650">
    <property type="entry name" value="rADc"/>
    <property type="match status" value="1"/>
</dbReference>
<feature type="binding site" evidence="7 8">
    <location>
        <position position="31"/>
    </location>
    <ligand>
        <name>S-adenosyl-L-methionine</name>
        <dbReference type="ChEBI" id="CHEBI:59789"/>
    </ligand>
</feature>
<keyword evidence="2 7" id="KW-0698">rRNA processing</keyword>
<dbReference type="CDD" id="cd02440">
    <property type="entry name" value="AdoMet_MTases"/>
    <property type="match status" value="1"/>
</dbReference>
<dbReference type="EC" id="2.1.1.182" evidence="7"/>
<feature type="binding site" evidence="7 8">
    <location>
        <position position="33"/>
    </location>
    <ligand>
        <name>S-adenosyl-L-methionine</name>
        <dbReference type="ChEBI" id="CHEBI:59789"/>
    </ligand>
</feature>
<dbReference type="Proteomes" id="UP000008457">
    <property type="component" value="Chromosome"/>
</dbReference>